<accession>A0AAN7H4J3</accession>
<feature type="compositionally biased region" description="Polar residues" evidence="1">
    <location>
        <begin position="18"/>
        <end position="32"/>
    </location>
</feature>
<evidence type="ECO:0000313" key="3">
    <source>
        <dbReference type="Proteomes" id="UP001301958"/>
    </source>
</evidence>
<proteinExistence type="predicted"/>
<comment type="caution">
    <text evidence="2">The sequence shown here is derived from an EMBL/GenBank/DDBJ whole genome shotgun (WGS) entry which is preliminary data.</text>
</comment>
<keyword evidence="3" id="KW-1185">Reference proteome</keyword>
<reference evidence="2" key="1">
    <citation type="journal article" date="2023" name="Mol. Phylogenet. Evol.">
        <title>Genome-scale phylogeny and comparative genomics of the fungal order Sordariales.</title>
        <authorList>
            <person name="Hensen N."/>
            <person name="Bonometti L."/>
            <person name="Westerberg I."/>
            <person name="Brannstrom I.O."/>
            <person name="Guillou S."/>
            <person name="Cros-Aarteil S."/>
            <person name="Calhoun S."/>
            <person name="Haridas S."/>
            <person name="Kuo A."/>
            <person name="Mondo S."/>
            <person name="Pangilinan J."/>
            <person name="Riley R."/>
            <person name="LaButti K."/>
            <person name="Andreopoulos B."/>
            <person name="Lipzen A."/>
            <person name="Chen C."/>
            <person name="Yan M."/>
            <person name="Daum C."/>
            <person name="Ng V."/>
            <person name="Clum A."/>
            <person name="Steindorff A."/>
            <person name="Ohm R.A."/>
            <person name="Martin F."/>
            <person name="Silar P."/>
            <person name="Natvig D.O."/>
            <person name="Lalanne C."/>
            <person name="Gautier V."/>
            <person name="Ament-Velasquez S.L."/>
            <person name="Kruys A."/>
            <person name="Hutchinson M.I."/>
            <person name="Powell A.J."/>
            <person name="Barry K."/>
            <person name="Miller A.N."/>
            <person name="Grigoriev I.V."/>
            <person name="Debuchy R."/>
            <person name="Gladieux P."/>
            <person name="Hiltunen Thoren M."/>
            <person name="Johannesson H."/>
        </authorList>
    </citation>
    <scope>NUCLEOTIDE SEQUENCE</scope>
    <source>
        <strain evidence="2">CBS 990.96</strain>
    </source>
</reference>
<evidence type="ECO:0000313" key="2">
    <source>
        <dbReference type="EMBL" id="KAK4230852.1"/>
    </source>
</evidence>
<sequence>MEQQQQQQQTDEPPSLQNPPTNHLNQPRTITPLSPPQTPQPFSENSENPKGDDDGKEPQQQRLSSPSPLLRFPKPQGSQILAEFLSNSSPNIMQPANMSEPSNLADSAFEFINTTDTESQDGRLSESTDSLSVPQPDDVHSINGSVNNYDTDSDEGDNDSDHSSHASSLRYADEVLQNPSTQPPTSSNLDFGSSSEGSGIVVSQEEKDDPVLLENISVNQCIKEFSEEESATLAERLSLQNTPKRLVATIRQTMSQSYLSTQEPLRILYIGHPGTQRSIVLKICGALWASPKNGEKDQDYFNRHREGVYNIVPISSFGPAPELDLMEASHYQIKVEHCTSAEEERFEDSTTHPSVYSLTIEHDNVYKSHISPSGRPLVNPKWILPHVAVFYCEDKDEDDATATRDAAWACMKRHSIPCIFISEHQDFTKSATGKWADYVDEHAVHLCLESRDPEKPMPSKRFPIDLASFENIDARQMNRNLAYLTGLSEPDESFVEVETSPTKEAPEFELVEYLGAARQVWARFVESEEFARLRRLLVPFVIGLLLFPTLWMPNLVSQSSGPLSQTPFLGQTPSVVQVSSVSPISSLNSAKTSTATSTTTKTVVISLTSTQTVQLGQSRPSTSTLASALSFAGLPSDKPPVAPVEPEVKKPFNPTSLAKNTVCSVQISGPNEFVVDLVGRNKAWWFAADEINIDAYRGDERLETKTSPFDGGILVQLAPRDAHGILKVSVVSTGRSRINETCEVDFGKPAVAEVLEASLQKLQDAFKKASFGMDDRLGNILERGQAASHQAKEAVSRVKSTTKESIAHGIANGAKVAEDMVEQLDIAVLQAQVASRLWWLKLQGRMEEHDQYQRNASIFIQMKIARASKAKEAQKDEDKTWGGLWKIRL</sequence>
<dbReference type="Proteomes" id="UP001301958">
    <property type="component" value="Unassembled WGS sequence"/>
</dbReference>
<dbReference type="EMBL" id="MU865296">
    <property type="protein sequence ID" value="KAK4230852.1"/>
    <property type="molecule type" value="Genomic_DNA"/>
</dbReference>
<feature type="compositionally biased region" description="Polar residues" evidence="1">
    <location>
        <begin position="85"/>
        <end position="105"/>
    </location>
</feature>
<feature type="compositionally biased region" description="Basic and acidic residues" evidence="1">
    <location>
        <begin position="47"/>
        <end position="59"/>
    </location>
</feature>
<feature type="region of interest" description="Disordered" evidence="1">
    <location>
        <begin position="1"/>
        <end position="200"/>
    </location>
</feature>
<name>A0AAN7H4J3_9PEZI</name>
<protein>
    <submittedName>
        <fullName evidence="2">Uncharacterized protein</fullName>
    </submittedName>
</protein>
<gene>
    <name evidence="2" type="ORF">QBC38DRAFT_507164</name>
</gene>
<reference evidence="2" key="2">
    <citation type="submission" date="2023-05" db="EMBL/GenBank/DDBJ databases">
        <authorList>
            <consortium name="Lawrence Berkeley National Laboratory"/>
            <person name="Steindorff A."/>
            <person name="Hensen N."/>
            <person name="Bonometti L."/>
            <person name="Westerberg I."/>
            <person name="Brannstrom I.O."/>
            <person name="Guillou S."/>
            <person name="Cros-Aarteil S."/>
            <person name="Calhoun S."/>
            <person name="Haridas S."/>
            <person name="Kuo A."/>
            <person name="Mondo S."/>
            <person name="Pangilinan J."/>
            <person name="Riley R."/>
            <person name="Labutti K."/>
            <person name="Andreopoulos B."/>
            <person name="Lipzen A."/>
            <person name="Chen C."/>
            <person name="Yanf M."/>
            <person name="Daum C."/>
            <person name="Ng V."/>
            <person name="Clum A."/>
            <person name="Ohm R."/>
            <person name="Martin F."/>
            <person name="Silar P."/>
            <person name="Natvig D."/>
            <person name="Lalanne C."/>
            <person name="Gautier V."/>
            <person name="Ament-Velasquez S.L."/>
            <person name="Kruys A."/>
            <person name="Hutchinson M.I."/>
            <person name="Powell A.J."/>
            <person name="Barry K."/>
            <person name="Miller A.N."/>
            <person name="Grigoriev I.V."/>
            <person name="Debuchy R."/>
            <person name="Gladieux P."/>
            <person name="Thoren M.H."/>
            <person name="Johannesson H."/>
        </authorList>
    </citation>
    <scope>NUCLEOTIDE SEQUENCE</scope>
    <source>
        <strain evidence="2">CBS 990.96</strain>
    </source>
</reference>
<dbReference type="AlphaFoldDB" id="A0AAN7H4J3"/>
<organism evidence="2 3">
    <name type="scientific">Podospora fimiseda</name>
    <dbReference type="NCBI Taxonomy" id="252190"/>
    <lineage>
        <taxon>Eukaryota</taxon>
        <taxon>Fungi</taxon>
        <taxon>Dikarya</taxon>
        <taxon>Ascomycota</taxon>
        <taxon>Pezizomycotina</taxon>
        <taxon>Sordariomycetes</taxon>
        <taxon>Sordariomycetidae</taxon>
        <taxon>Sordariales</taxon>
        <taxon>Podosporaceae</taxon>
        <taxon>Podospora</taxon>
    </lineage>
</organism>
<evidence type="ECO:0000256" key="1">
    <source>
        <dbReference type="SAM" id="MobiDB-lite"/>
    </source>
</evidence>
<feature type="compositionally biased region" description="Polar residues" evidence="1">
    <location>
        <begin position="177"/>
        <end position="191"/>
    </location>
</feature>